<dbReference type="InterPro" id="IPR004263">
    <property type="entry name" value="Exostosin"/>
</dbReference>
<dbReference type="PANTHER" id="PTHR48261">
    <property type="entry name" value="ACETYLGLUCOSAMINYLTRANSFERASE"/>
    <property type="match status" value="1"/>
</dbReference>
<keyword evidence="9" id="KW-1185">Reference proteome</keyword>
<keyword evidence="5" id="KW-1015">Disulfide bond</keyword>
<evidence type="ECO:0000256" key="4">
    <source>
        <dbReference type="ARBA" id="ARBA00023136"/>
    </source>
</evidence>
<dbReference type="InterPro" id="IPR015338">
    <property type="entry name" value="GT64_dom"/>
</dbReference>
<accession>A0A8J4TBE5</accession>
<organism evidence="8 9">
    <name type="scientific">Paragonimus heterotremus</name>
    <dbReference type="NCBI Taxonomy" id="100268"/>
    <lineage>
        <taxon>Eukaryota</taxon>
        <taxon>Metazoa</taxon>
        <taxon>Spiralia</taxon>
        <taxon>Lophotrochozoa</taxon>
        <taxon>Platyhelminthes</taxon>
        <taxon>Trematoda</taxon>
        <taxon>Digenea</taxon>
        <taxon>Plagiorchiida</taxon>
        <taxon>Troglotremata</taxon>
        <taxon>Troglotrematidae</taxon>
        <taxon>Paragonimus</taxon>
    </lineage>
</organism>
<protein>
    <recommendedName>
        <fullName evidence="7">Glycosyl transferase 64 domain-containing protein</fullName>
    </recommendedName>
</protein>
<evidence type="ECO:0000313" key="8">
    <source>
        <dbReference type="EMBL" id="KAF5401554.1"/>
    </source>
</evidence>
<sequence>MDCLLKRLLLLPKWIRLLILGNCLLLFINVGLLTSQDSFTPVFTFVIPPKDQDMVEHTASLEHTRLQLLRSFGLSLMQQTHTLHKWLQLEKISLSDLAISLRCIVNNLVYQVKLFDTNLNLENTTDQRLHSWCDSTSLPLLSHKTVPHLLQPVIQKQTYRNTDDILNPDCSFSTSPSYLRFCTEDSPIDVFNGRLQGLDKSAHYVPSCAPEFGACVRLVQDVYTNLCHNNATHTNNQLCLLLLDSESSVREFYEWYHTSSHMPAYPVASPVFPPGTFRSGFDYVLPTGLFALNDVPDNMKRILLFPNRPFLIGFSAGIFLHSNQSNEVSASTYIEPLLRYKNLPNVWFRFHVTEAEHKTCWPRRDDQQAVIRMWVGDTGWFPCDESFEVLQNSSFVLILPAENGDMIDLGCTVQLMSALRAGAIPVLIGSKMLPLEDTIPWNRAVLKLSDSQLSDIVHMLSSVSKSHVFELQRQGQILFQRYLKDRSSQVASLLLSVSRRMHLKQPPAKIIASRVVYESFLETNELHHTRPTCSFTRLDSAGLVDPFWSYCTTPWDPPVDMYSSFINSERGLNSGFDTVTFLPTIPVEKFTVVILTYNRYNSLCQTLKSLINLPYLHSVLVVWNNQNWSPDGLRWPRLHVPLRVIRATKNSLNNRFLPFDLIDTDAVFTLDDDLALPQDEILVAFRAWQENRDRIVGMPSRVHIWHAESGTWIYEWNRSCAYSMVLTGAAFFHKYYLFSYTWEMPSALRTIVDEHMNCEDIAFNFWVAHLTRKTPIHVSVPPIFSFYKTPLVVRPRNLASIQFCFSSLLKHDAWTRNCAQLYRLFFEIDCTPGRAIHMQQVQIVSWFWCTFMFVH</sequence>
<dbReference type="GO" id="GO:0005789">
    <property type="term" value="C:endoplasmic reticulum membrane"/>
    <property type="evidence" value="ECO:0007669"/>
    <property type="project" value="UniProtKB-SubCell"/>
</dbReference>
<gene>
    <name evidence="8" type="ORF">PHET_04819</name>
</gene>
<feature type="domain" description="Glycosyl transferase 64" evidence="7">
    <location>
        <begin position="590"/>
        <end position="779"/>
    </location>
</feature>
<dbReference type="InterPro" id="IPR029044">
    <property type="entry name" value="Nucleotide-diphossugar_trans"/>
</dbReference>
<comment type="subcellular location">
    <subcellularLocation>
        <location evidence="1">Endoplasmic reticulum membrane</location>
        <topology evidence="1">Single-pass type II membrane protein</topology>
    </subcellularLocation>
</comment>
<reference evidence="8" key="1">
    <citation type="submission" date="2019-05" db="EMBL/GenBank/DDBJ databases">
        <title>Annotation for the trematode Paragonimus heterotremus.</title>
        <authorList>
            <person name="Choi Y.-J."/>
        </authorList>
    </citation>
    <scope>NUCLEOTIDE SEQUENCE</scope>
    <source>
        <strain evidence="8">LC</strain>
    </source>
</reference>
<comment type="caution">
    <text evidence="8">The sequence shown here is derived from an EMBL/GenBank/DDBJ whole genome shotgun (WGS) entry which is preliminary data.</text>
</comment>
<evidence type="ECO:0000256" key="3">
    <source>
        <dbReference type="ARBA" id="ARBA00022679"/>
    </source>
</evidence>
<dbReference type="Pfam" id="PF09258">
    <property type="entry name" value="Glyco_transf_64"/>
    <property type="match status" value="1"/>
</dbReference>
<keyword evidence="6" id="KW-1133">Transmembrane helix</keyword>
<dbReference type="AlphaFoldDB" id="A0A8J4TBE5"/>
<dbReference type="CDD" id="cd00761">
    <property type="entry name" value="Glyco_tranf_GTA_type"/>
    <property type="match status" value="1"/>
</dbReference>
<dbReference type="Gene3D" id="3.90.550.10">
    <property type="entry name" value="Spore Coat Polysaccharide Biosynthesis Protein SpsA, Chain A"/>
    <property type="match status" value="1"/>
</dbReference>
<keyword evidence="3" id="KW-0808">Transferase</keyword>
<keyword evidence="4 6" id="KW-0472">Membrane</keyword>
<evidence type="ECO:0000256" key="6">
    <source>
        <dbReference type="SAM" id="Phobius"/>
    </source>
</evidence>
<dbReference type="Proteomes" id="UP000748531">
    <property type="component" value="Unassembled WGS sequence"/>
</dbReference>
<dbReference type="SUPFAM" id="SSF53448">
    <property type="entry name" value="Nucleotide-diphospho-sugar transferases"/>
    <property type="match status" value="1"/>
</dbReference>
<keyword evidence="6" id="KW-0812">Transmembrane</keyword>
<dbReference type="GO" id="GO:1901135">
    <property type="term" value="P:carbohydrate derivative metabolic process"/>
    <property type="evidence" value="ECO:0007669"/>
    <property type="project" value="UniProtKB-ARBA"/>
</dbReference>
<dbReference type="EMBL" id="LUCH01002394">
    <property type="protein sequence ID" value="KAF5401554.1"/>
    <property type="molecule type" value="Genomic_DNA"/>
</dbReference>
<evidence type="ECO:0000256" key="1">
    <source>
        <dbReference type="ARBA" id="ARBA00004648"/>
    </source>
</evidence>
<comment type="similarity">
    <text evidence="2">Belongs to the glycosyltransferase 47 family.</text>
</comment>
<evidence type="ECO:0000313" key="9">
    <source>
        <dbReference type="Proteomes" id="UP000748531"/>
    </source>
</evidence>
<evidence type="ECO:0000256" key="2">
    <source>
        <dbReference type="ARBA" id="ARBA00010271"/>
    </source>
</evidence>
<dbReference type="OrthoDB" id="5954868at2759"/>
<name>A0A8J4TBE5_9TREM</name>
<proteinExistence type="inferred from homology"/>
<dbReference type="PANTHER" id="PTHR48261:SF2">
    <property type="entry name" value="ACETYLGLUCOSAMINYLTRANSFERASE"/>
    <property type="match status" value="1"/>
</dbReference>
<dbReference type="GO" id="GO:0016757">
    <property type="term" value="F:glycosyltransferase activity"/>
    <property type="evidence" value="ECO:0007669"/>
    <property type="project" value="InterPro"/>
</dbReference>
<feature type="transmembrane region" description="Helical" evidence="6">
    <location>
        <begin position="14"/>
        <end position="33"/>
    </location>
</feature>
<evidence type="ECO:0000256" key="5">
    <source>
        <dbReference type="ARBA" id="ARBA00023157"/>
    </source>
</evidence>
<evidence type="ECO:0000259" key="7">
    <source>
        <dbReference type="Pfam" id="PF09258"/>
    </source>
</evidence>